<keyword evidence="8 10" id="KW-0456">Lyase</keyword>
<dbReference type="PATRIC" id="fig|1424334.3.peg.1882"/>
<reference evidence="12 13" key="1">
    <citation type="journal article" date="2014" name="Genome Announc.">
        <title>Draft Genome Sequence of Advenella kashmirensis Strain W13003, a Polycyclic Aromatic Hydrocarbon-Degrading Bacterium.</title>
        <authorList>
            <person name="Wang X."/>
            <person name="Jin D."/>
            <person name="Zhou L."/>
            <person name="Wu L."/>
            <person name="An W."/>
            <person name="Zhao L."/>
        </authorList>
    </citation>
    <scope>NUCLEOTIDE SEQUENCE [LARGE SCALE GENOMIC DNA]</scope>
    <source>
        <strain evidence="12 13">W13003</strain>
    </source>
</reference>
<dbReference type="HAMAP" id="MF_01031">
    <property type="entry name" value="LeuD_type1"/>
    <property type="match status" value="1"/>
</dbReference>
<keyword evidence="7 10" id="KW-0028">Amino-acid biosynthesis</keyword>
<organism evidence="12 13">
    <name type="scientific">Advenella kashmirensis W13003</name>
    <dbReference type="NCBI Taxonomy" id="1424334"/>
    <lineage>
        <taxon>Bacteria</taxon>
        <taxon>Pseudomonadati</taxon>
        <taxon>Pseudomonadota</taxon>
        <taxon>Betaproteobacteria</taxon>
        <taxon>Burkholderiales</taxon>
        <taxon>Alcaligenaceae</taxon>
    </lineage>
</organism>
<dbReference type="InterPro" id="IPR033940">
    <property type="entry name" value="IPMI_Swivel"/>
</dbReference>
<dbReference type="HOGENOM" id="CLU_081378_0_3_4"/>
<dbReference type="GO" id="GO:0009316">
    <property type="term" value="C:3-isopropylmalate dehydratase complex"/>
    <property type="evidence" value="ECO:0007669"/>
    <property type="project" value="InterPro"/>
</dbReference>
<dbReference type="SUPFAM" id="SSF52016">
    <property type="entry name" value="LeuD/IlvD-like"/>
    <property type="match status" value="1"/>
</dbReference>
<gene>
    <name evidence="10" type="primary">leuD</name>
    <name evidence="12" type="ORF">W822_09365</name>
</gene>
<dbReference type="InterPro" id="IPR050075">
    <property type="entry name" value="LeuD"/>
</dbReference>
<evidence type="ECO:0000256" key="3">
    <source>
        <dbReference type="ARBA" id="ARBA00004729"/>
    </source>
</evidence>
<evidence type="ECO:0000256" key="2">
    <source>
        <dbReference type="ARBA" id="ARBA00002695"/>
    </source>
</evidence>
<comment type="catalytic activity">
    <reaction evidence="1 10">
        <text>(2R,3S)-3-isopropylmalate = (2S)-2-isopropylmalate</text>
        <dbReference type="Rhea" id="RHEA:32287"/>
        <dbReference type="ChEBI" id="CHEBI:1178"/>
        <dbReference type="ChEBI" id="CHEBI:35121"/>
        <dbReference type="EC" id="4.2.1.33"/>
    </reaction>
</comment>
<accession>V8QSW0</accession>
<dbReference type="GO" id="GO:0003861">
    <property type="term" value="F:3-isopropylmalate dehydratase activity"/>
    <property type="evidence" value="ECO:0007669"/>
    <property type="project" value="UniProtKB-UniRule"/>
</dbReference>
<comment type="function">
    <text evidence="2 10">Catalyzes the isomerization between 2-isopropylmalate and 3-isopropylmalate, via the formation of 2-isopropylmaleate.</text>
</comment>
<sequence length="210" mass="23515">MEKFIKIKGVAAPLLRDNIDTDLIIPSREMTTPGKDGYGEKLFASWRYLPSDDGSRVENPDFVLNKPPFRQASFLLAGANFGSGSSREQAAWALRQFGIRAVLAPSFGSIFQNNCYRNGLLPVILPRDVIQDLAMQAETGGVTLTVDLCRQVVQMCDGISWPLNVPENERTMMLSGLDAIGLTLRRKTQIDAFQKVDQQQRPWIWLKTNL</sequence>
<dbReference type="NCBIfam" id="NF002458">
    <property type="entry name" value="PRK01641.1"/>
    <property type="match status" value="1"/>
</dbReference>
<evidence type="ECO:0000313" key="13">
    <source>
        <dbReference type="Proteomes" id="UP000018733"/>
    </source>
</evidence>
<dbReference type="UniPathway" id="UPA00048">
    <property type="reaction ID" value="UER00071"/>
</dbReference>
<evidence type="ECO:0000256" key="6">
    <source>
        <dbReference type="ARBA" id="ARBA00022430"/>
    </source>
</evidence>
<evidence type="ECO:0000256" key="1">
    <source>
        <dbReference type="ARBA" id="ARBA00000491"/>
    </source>
</evidence>
<dbReference type="RefSeq" id="WP_024004846.1">
    <property type="nucleotide sequence ID" value="NZ_KI650979.1"/>
</dbReference>
<dbReference type="GO" id="GO:0009098">
    <property type="term" value="P:L-leucine biosynthetic process"/>
    <property type="evidence" value="ECO:0007669"/>
    <property type="project" value="UniProtKB-UniRule"/>
</dbReference>
<comment type="caution">
    <text evidence="12">The sequence shown here is derived from an EMBL/GenBank/DDBJ whole genome shotgun (WGS) entry which is preliminary data.</text>
</comment>
<dbReference type="NCBIfam" id="TIGR00171">
    <property type="entry name" value="leuD"/>
    <property type="match status" value="1"/>
</dbReference>
<dbReference type="Gene3D" id="3.20.19.10">
    <property type="entry name" value="Aconitase, domain 4"/>
    <property type="match status" value="1"/>
</dbReference>
<dbReference type="STRING" id="1424334.W822_09365"/>
<protein>
    <recommendedName>
        <fullName evidence="10">3-isopropylmalate dehydratase small subunit</fullName>
        <ecNumber evidence="10">4.2.1.33</ecNumber>
    </recommendedName>
    <alternativeName>
        <fullName evidence="10">Alpha-IPM isomerase</fullName>
        <shortName evidence="10">IPMI</shortName>
    </alternativeName>
    <alternativeName>
        <fullName evidence="10">Isopropylmalate isomerase</fullName>
    </alternativeName>
</protein>
<comment type="similarity">
    <text evidence="4 10">Belongs to the LeuD family. LeuD type 1 subfamily.</text>
</comment>
<evidence type="ECO:0000313" key="12">
    <source>
        <dbReference type="EMBL" id="ETF03021.1"/>
    </source>
</evidence>
<evidence type="ECO:0000256" key="4">
    <source>
        <dbReference type="ARBA" id="ARBA00009845"/>
    </source>
</evidence>
<name>V8QSW0_9BURK</name>
<dbReference type="EMBL" id="AYXT01000009">
    <property type="protein sequence ID" value="ETF03021.1"/>
    <property type="molecule type" value="Genomic_DNA"/>
</dbReference>
<evidence type="ECO:0000256" key="9">
    <source>
        <dbReference type="ARBA" id="ARBA00023304"/>
    </source>
</evidence>
<dbReference type="PANTHER" id="PTHR43345:SF5">
    <property type="entry name" value="3-ISOPROPYLMALATE DEHYDRATASE SMALL SUBUNIT"/>
    <property type="match status" value="1"/>
</dbReference>
<dbReference type="InterPro" id="IPR004431">
    <property type="entry name" value="3-IsopropMal_deHydase_ssu"/>
</dbReference>
<evidence type="ECO:0000256" key="5">
    <source>
        <dbReference type="ARBA" id="ARBA00011271"/>
    </source>
</evidence>
<keyword evidence="6 10" id="KW-0432">Leucine biosynthesis</keyword>
<comment type="pathway">
    <text evidence="3 10">Amino-acid biosynthesis; L-leucine biosynthesis; L-leucine from 3-methyl-2-oxobutanoate: step 2/4.</text>
</comment>
<dbReference type="Pfam" id="PF00694">
    <property type="entry name" value="Aconitase_C"/>
    <property type="match status" value="1"/>
</dbReference>
<proteinExistence type="inferred from homology"/>
<dbReference type="InterPro" id="IPR015928">
    <property type="entry name" value="Aconitase/3IPM_dehydase_swvl"/>
</dbReference>
<evidence type="ECO:0000256" key="7">
    <source>
        <dbReference type="ARBA" id="ARBA00022605"/>
    </source>
</evidence>
<keyword evidence="13" id="KW-1185">Reference proteome</keyword>
<dbReference type="OrthoDB" id="9777465at2"/>
<evidence type="ECO:0000259" key="11">
    <source>
        <dbReference type="Pfam" id="PF00694"/>
    </source>
</evidence>
<dbReference type="EC" id="4.2.1.33" evidence="10"/>
<dbReference type="InterPro" id="IPR000573">
    <property type="entry name" value="AconitaseA/IPMdHydase_ssu_swvl"/>
</dbReference>
<dbReference type="CDD" id="cd01577">
    <property type="entry name" value="IPMI_Swivel"/>
    <property type="match status" value="1"/>
</dbReference>
<evidence type="ECO:0000256" key="8">
    <source>
        <dbReference type="ARBA" id="ARBA00023239"/>
    </source>
</evidence>
<dbReference type="eggNOG" id="COG0066">
    <property type="taxonomic scope" value="Bacteria"/>
</dbReference>
<comment type="subunit">
    <text evidence="5 10">Heterodimer of LeuC and LeuD.</text>
</comment>
<feature type="domain" description="Aconitase A/isopropylmalate dehydratase small subunit swivel" evidence="11">
    <location>
        <begin position="1"/>
        <end position="127"/>
    </location>
</feature>
<dbReference type="Proteomes" id="UP000018733">
    <property type="component" value="Unassembled WGS sequence"/>
</dbReference>
<keyword evidence="9 10" id="KW-0100">Branched-chain amino acid biosynthesis</keyword>
<dbReference type="AlphaFoldDB" id="V8QSW0"/>
<dbReference type="PANTHER" id="PTHR43345">
    <property type="entry name" value="3-ISOPROPYLMALATE DEHYDRATASE SMALL SUBUNIT 2-RELATED-RELATED"/>
    <property type="match status" value="1"/>
</dbReference>
<evidence type="ECO:0000256" key="10">
    <source>
        <dbReference type="HAMAP-Rule" id="MF_01031"/>
    </source>
</evidence>